<accession>A0ABR7Z6Y3</accession>
<protein>
    <recommendedName>
        <fullName evidence="1">Dermonecrotic toxin N-terminal domain-containing protein</fullName>
    </recommendedName>
</protein>
<dbReference type="Pfam" id="PF20178">
    <property type="entry name" value="ToxA_N"/>
    <property type="match status" value="1"/>
</dbReference>
<keyword evidence="3" id="KW-1185">Reference proteome</keyword>
<reference evidence="2 3" key="1">
    <citation type="journal article" date="2020" name="Insects">
        <title>Bacteria Belonging to Pseudomonas typographi sp. nov. from the Bark Beetle Ips typographus Have Genomic Potential to Aid in the Host Ecology.</title>
        <authorList>
            <person name="Peral-Aranega E."/>
            <person name="Saati-Santamaria Z."/>
            <person name="Kolarik M."/>
            <person name="Rivas R."/>
            <person name="Garcia-Fraile P."/>
        </authorList>
    </citation>
    <scope>NUCLEOTIDE SEQUENCE [LARGE SCALE GENOMIC DNA]</scope>
    <source>
        <strain evidence="2 3">CA3A</strain>
    </source>
</reference>
<comment type="caution">
    <text evidence="2">The sequence shown here is derived from an EMBL/GenBank/DDBJ whole genome shotgun (WGS) entry which is preliminary data.</text>
</comment>
<dbReference type="InterPro" id="IPR046673">
    <property type="entry name" value="ToxA_N"/>
</dbReference>
<organism evidence="2 3">
    <name type="scientific">Pseudomonas typographi</name>
    <dbReference type="NCBI Taxonomy" id="2715964"/>
    <lineage>
        <taxon>Bacteria</taxon>
        <taxon>Pseudomonadati</taxon>
        <taxon>Pseudomonadota</taxon>
        <taxon>Gammaproteobacteria</taxon>
        <taxon>Pseudomonadales</taxon>
        <taxon>Pseudomonadaceae</taxon>
        <taxon>Pseudomonas</taxon>
    </lineage>
</organism>
<dbReference type="RefSeq" id="WP_190424250.1">
    <property type="nucleotide sequence ID" value="NZ_JAAOCA010000031.1"/>
</dbReference>
<name>A0ABR7Z6Y3_9PSED</name>
<sequence length="1575" mass="174093">MPTVVFPFFHATVLRQQFIDHLQQLRQVGGVTAQEHDALINLVAVDHDPRLGRYDRFVPAPGQVLDAYLHGALALALPDAAPVYLFTALAGIKRYASHGQLRQALADQGIDTEGLALELIERRPFRAQMEHYLQHRASNLALTAEALAALPVLDRQLSSAQGEPTAALAALQAFWEKGPEVNGRLAQIKQAYCAGFYQILLMARQSPVPLFAMALLQAAPYAENVRWARLMLQWDGEEVPLAGTLVWFFNDQPQRCVFTPHSGVAWYSDEQALLHAQANSPLAPINIPTTQRARWHQGEPPRLVLAPLAADPFAQAIEDICAAQRADVYDALLSHGQRPAEEVMIEAENALDIRLRLDRRLSALDPTARWVNLSAAELAAVPDPLIPDNEAEVIALLEQVRESRRDIGLAQPGVQQVIDGLLRPWLVVFDEALTPQQVRVSFDHEQLLYTVSLGDLLIERFTGRLSGPLPRTATVQWESRDPAAGLDVEGLEFWLDRAIPTFAERYQAHLDRLYHHGQRVNGRWVDATSMMERALEWVLRADLALAVRDGWLPTPALGLLQAALEGSTSVQAFGIDLELNEEQAAVRLADVAVLRLQPALSEGNDNRVVLFWSAALGIQTALNLEELGELIIAKLKRPGVDNPYLGLLPRVDGAMLEVLYDQHTPVTMKASYWPMQGGLLHRLHKSAHGRRLQQCLEALELVRLGRFGARITSVLLDEVAIDDSLAPAVSRLAAAWADRQAERVLPAWVLKASTQDQHRFIHYLRECVQVASPSQDYLEGMPGLEAFAGQEVRRRLLDDGFSASLDPDRVRIISRAYIPAPVAIGNLPSAIPAAVSQHTQSLTEAVLQATAWLRETMILSLDDGSPLPSGLTPLYVRQMVRSLDCGGHYRRLLESTLSRDSPTHGLRRTRFTEQMRRQMLMTAFALKLQGVLGEVAFAMIERVAQAPDAQARRDAGIEGAALSLLQLRAAPGLGVDTCQGVYVLRNPAGSGPVVVFMLYSRQAAFVEYTSSEAFERALHSDEGLQDALIERLDPSRRPIYAAGGLARPHLNRFFPEAVTDLVSPVRPAEWVTEAVTGNAFRQMYDDNLELLRRMARAQTATAEEARWQDFRYLIGLAVEQGSMFLPIPFAVVIGLWQSRQLAGQALAAARNRKWGQALSEMVAAMVNLFSVAAPGPHATPRPETFAWRPGSQLPAELRRRLAAMEVTDRELAQLTPVPSMQLYLDGEQHYASVEGKVFQVGQQAGQWHILDRQNQWGPPIRLGAQNRWQLALGLSGGGPVTSRYRRERVLDTLKDQFVITENGLREIRRFKPSRAIQLEGSLIHAQRILHRALRKLATPGNLAEDVRAVLEDTFGPGQATPALAKRLHGMVDNIYAEAVGTSLRDGERWVLCSPAPGNELNVAFIVNTDPKRRVFLSDAFFDPSVVRAVDPKALRAGFDPLRYLQSAVLIHELSHWSLRTDDLAYLGLSAPYADLIDPSLGGSDRVQIEAERRSLSHDTPSGRLFSMLGGASATNADRSALRRLLALTRQNDLAGAIAAYQADPVIRNEVILSNADSVTWLVLQLGRESVTETAV</sequence>
<dbReference type="Proteomes" id="UP000805841">
    <property type="component" value="Unassembled WGS sequence"/>
</dbReference>
<feature type="domain" description="Dermonecrotic toxin N-terminal" evidence="1">
    <location>
        <begin position="778"/>
        <end position="1028"/>
    </location>
</feature>
<evidence type="ECO:0000313" key="3">
    <source>
        <dbReference type="Proteomes" id="UP000805841"/>
    </source>
</evidence>
<dbReference type="Gene3D" id="3.40.390.10">
    <property type="entry name" value="Collagenase (Catalytic Domain)"/>
    <property type="match status" value="1"/>
</dbReference>
<dbReference type="InterPro" id="IPR024079">
    <property type="entry name" value="MetalloPept_cat_dom_sf"/>
</dbReference>
<evidence type="ECO:0000259" key="1">
    <source>
        <dbReference type="Pfam" id="PF20178"/>
    </source>
</evidence>
<evidence type="ECO:0000313" key="2">
    <source>
        <dbReference type="EMBL" id="MBD1601215.1"/>
    </source>
</evidence>
<dbReference type="EMBL" id="JAAOCA010000031">
    <property type="protein sequence ID" value="MBD1601215.1"/>
    <property type="molecule type" value="Genomic_DNA"/>
</dbReference>
<proteinExistence type="predicted"/>
<gene>
    <name evidence="2" type="ORF">HAQ05_21275</name>
</gene>